<dbReference type="AlphaFoldDB" id="A0A2W4ZMU1"/>
<dbReference type="GO" id="GO:0009253">
    <property type="term" value="P:peptidoglycan catabolic process"/>
    <property type="evidence" value="ECO:0007669"/>
    <property type="project" value="TreeGrafter"/>
</dbReference>
<dbReference type="Gene3D" id="2.40.40.10">
    <property type="entry name" value="RlpA-like domain"/>
    <property type="match status" value="1"/>
</dbReference>
<dbReference type="InterPro" id="IPR036908">
    <property type="entry name" value="RlpA-like_sf"/>
</dbReference>
<sequence length="392" mass="42841">MLSRNLIASLFLLLLVAGCAATEKTASDDKTPLSLESASFSDLPGWKDDDLKGFMQAYRTSCARILKQDASKKFASNAAWGTYGDWQPACRSAANVDASNTASVRAFVENNFKVMKATAGGNAKGLFTGYYESTLNGSRTKHGKYQHPLLGRPSDLVMVDLGDFRDELKGQRIAGRVTDGKLKPYENRAQIVGGKMAPQNFKPLVWLDDPHDAFFVQVQGSGIVHLDDGSIMRVGYAAQNGHPYYAIGRELVKRGIYSKDEVSMESIRSWMLNNPGQAEELMNTNPSYVFFQEMPDDGSGAGPQGGEGIKLTAKRSLAIDRSIIPYGFPVYLDADYKDETGKPIQRLMMAQDTGGAIRGAVRGDFFWGAGATAEKMAGPMKANGRYFFLMPK</sequence>
<comment type="catalytic activity">
    <reaction evidence="1">
        <text>Exolytic cleavage of the (1-&gt;4)-beta-glycosidic linkage between N-acetylmuramic acid (MurNAc) and N-acetylglucosamine (GlcNAc) residues in peptidoglycan, from either the reducing or the non-reducing ends of the peptidoglycan chains, with concomitant formation of a 1,6-anhydrobond in the MurNAc residue.</text>
        <dbReference type="EC" id="4.2.2.n1"/>
    </reaction>
</comment>
<dbReference type="Proteomes" id="UP000249557">
    <property type="component" value="Unassembled WGS sequence"/>
</dbReference>
<feature type="signal peptide" evidence="6">
    <location>
        <begin position="1"/>
        <end position="21"/>
    </location>
</feature>
<dbReference type="Pfam" id="PF06725">
    <property type="entry name" value="3D"/>
    <property type="match status" value="1"/>
</dbReference>
<accession>A0A2W4ZMU1</accession>
<keyword evidence="3" id="KW-0456">Lyase</keyword>
<dbReference type="GO" id="GO:0008933">
    <property type="term" value="F:peptidoglycan lytic transglycosylase activity"/>
    <property type="evidence" value="ECO:0007669"/>
    <property type="project" value="TreeGrafter"/>
</dbReference>
<proteinExistence type="predicted"/>
<dbReference type="Pfam" id="PF03562">
    <property type="entry name" value="MltA"/>
    <property type="match status" value="1"/>
</dbReference>
<evidence type="ECO:0000256" key="3">
    <source>
        <dbReference type="ARBA" id="ARBA00023239"/>
    </source>
</evidence>
<evidence type="ECO:0000256" key="1">
    <source>
        <dbReference type="ARBA" id="ARBA00001420"/>
    </source>
</evidence>
<keyword evidence="4" id="KW-0961">Cell wall biogenesis/degradation</keyword>
<dbReference type="PROSITE" id="PS51257">
    <property type="entry name" value="PROKAR_LIPOPROTEIN"/>
    <property type="match status" value="1"/>
</dbReference>
<dbReference type="PIRSF" id="PIRSF019422">
    <property type="entry name" value="MltA"/>
    <property type="match status" value="1"/>
</dbReference>
<dbReference type="CDD" id="cd14485">
    <property type="entry name" value="mltA_like_LT_A"/>
    <property type="match status" value="1"/>
</dbReference>
<evidence type="ECO:0000259" key="7">
    <source>
        <dbReference type="SMART" id="SM00925"/>
    </source>
</evidence>
<protein>
    <recommendedName>
        <fullName evidence="2">peptidoglycan lytic exotransglycosylase</fullName>
        <ecNumber evidence="2">4.2.2.n1</ecNumber>
    </recommendedName>
    <alternativeName>
        <fullName evidence="5">Murein hydrolase A</fullName>
    </alternativeName>
</protein>
<dbReference type="InterPro" id="IPR026044">
    <property type="entry name" value="MltA"/>
</dbReference>
<comment type="caution">
    <text evidence="8">The sequence shown here is derived from an EMBL/GenBank/DDBJ whole genome shotgun (WGS) entry which is preliminary data.</text>
</comment>
<dbReference type="InterPro" id="IPR005300">
    <property type="entry name" value="MltA_B"/>
</dbReference>
<dbReference type="GO" id="GO:0019867">
    <property type="term" value="C:outer membrane"/>
    <property type="evidence" value="ECO:0007669"/>
    <property type="project" value="InterPro"/>
</dbReference>
<dbReference type="EC" id="4.2.2.n1" evidence="2"/>
<dbReference type="Gene3D" id="2.40.240.50">
    <property type="entry name" value="Barwin-like endoglucanases"/>
    <property type="match status" value="1"/>
</dbReference>
<dbReference type="PANTHER" id="PTHR30124:SF0">
    <property type="entry name" value="MEMBRANE-BOUND LYTIC MUREIN TRANSGLYCOSYLASE A"/>
    <property type="match status" value="1"/>
</dbReference>
<evidence type="ECO:0000256" key="2">
    <source>
        <dbReference type="ARBA" id="ARBA00012587"/>
    </source>
</evidence>
<dbReference type="PANTHER" id="PTHR30124">
    <property type="entry name" value="MEMBRANE-BOUND LYTIC MUREIN TRANSGLYCOSYLASE A"/>
    <property type="match status" value="1"/>
</dbReference>
<evidence type="ECO:0000256" key="4">
    <source>
        <dbReference type="ARBA" id="ARBA00023316"/>
    </source>
</evidence>
<feature type="chain" id="PRO_5015855000" description="peptidoglycan lytic exotransglycosylase" evidence="6">
    <location>
        <begin position="22"/>
        <end position="392"/>
    </location>
</feature>
<dbReference type="CDD" id="cd14668">
    <property type="entry name" value="mlta_B"/>
    <property type="match status" value="1"/>
</dbReference>
<dbReference type="GO" id="GO:0009254">
    <property type="term" value="P:peptidoglycan turnover"/>
    <property type="evidence" value="ECO:0007669"/>
    <property type="project" value="InterPro"/>
</dbReference>
<evidence type="ECO:0000313" key="8">
    <source>
        <dbReference type="EMBL" id="PZO82587.1"/>
    </source>
</evidence>
<dbReference type="SMART" id="SM00925">
    <property type="entry name" value="MltA"/>
    <property type="match status" value="1"/>
</dbReference>
<evidence type="ECO:0000256" key="5">
    <source>
        <dbReference type="ARBA" id="ARBA00030918"/>
    </source>
</evidence>
<feature type="domain" description="Lytic transglycosylase MltA" evidence="7">
    <location>
        <begin position="134"/>
        <end position="292"/>
    </location>
</feature>
<dbReference type="GO" id="GO:0004553">
    <property type="term" value="F:hydrolase activity, hydrolyzing O-glycosyl compounds"/>
    <property type="evidence" value="ECO:0007669"/>
    <property type="project" value="InterPro"/>
</dbReference>
<gene>
    <name evidence="8" type="ORF">DI626_10065</name>
</gene>
<dbReference type="SUPFAM" id="SSF50685">
    <property type="entry name" value="Barwin-like endoglucanases"/>
    <property type="match status" value="1"/>
</dbReference>
<reference evidence="8 9" key="1">
    <citation type="submission" date="2017-08" db="EMBL/GenBank/DDBJ databases">
        <title>Infants hospitalized years apart are colonized by the same room-sourced microbial strains.</title>
        <authorList>
            <person name="Brooks B."/>
            <person name="Olm M.R."/>
            <person name="Firek B.A."/>
            <person name="Baker R."/>
            <person name="Thomas B.C."/>
            <person name="Morowitz M.J."/>
            <person name="Banfield J.F."/>
        </authorList>
    </citation>
    <scope>NUCLEOTIDE SEQUENCE [LARGE SCALE GENOMIC DNA]</scope>
    <source>
        <strain evidence="8">S2_018_000_R2_104</strain>
    </source>
</reference>
<keyword evidence="6" id="KW-0732">Signal</keyword>
<name>A0A2W4ZMU1_9BACT</name>
<evidence type="ECO:0000313" key="9">
    <source>
        <dbReference type="Proteomes" id="UP000249557"/>
    </source>
</evidence>
<dbReference type="EMBL" id="QFNK01000260">
    <property type="protein sequence ID" value="PZO82587.1"/>
    <property type="molecule type" value="Genomic_DNA"/>
</dbReference>
<organism evidence="8 9">
    <name type="scientific">Micavibrio aeruginosavorus</name>
    <dbReference type="NCBI Taxonomy" id="349221"/>
    <lineage>
        <taxon>Bacteria</taxon>
        <taxon>Pseudomonadati</taxon>
        <taxon>Bdellovibrionota</taxon>
        <taxon>Bdellovibrionia</taxon>
        <taxon>Bdellovibrionales</taxon>
        <taxon>Pseudobdellovibrionaceae</taxon>
        <taxon>Micavibrio</taxon>
    </lineage>
</organism>
<dbReference type="InterPro" id="IPR010611">
    <property type="entry name" value="3D_dom"/>
</dbReference>
<evidence type="ECO:0000256" key="6">
    <source>
        <dbReference type="SAM" id="SignalP"/>
    </source>
</evidence>
<dbReference type="GO" id="GO:0071555">
    <property type="term" value="P:cell wall organization"/>
    <property type="evidence" value="ECO:0007669"/>
    <property type="project" value="UniProtKB-KW"/>
</dbReference>